<evidence type="ECO:0000313" key="3">
    <source>
        <dbReference type="Proteomes" id="UP001482620"/>
    </source>
</evidence>
<dbReference type="PANTHER" id="PTHR15180:SF1">
    <property type="entry name" value="GENERAL TRANSCRIPTION FACTOR 3C POLYPEPTIDE 1"/>
    <property type="match status" value="1"/>
</dbReference>
<feature type="compositionally biased region" description="Basic and acidic residues" evidence="1">
    <location>
        <begin position="772"/>
        <end position="812"/>
    </location>
</feature>
<comment type="caution">
    <text evidence="2">The sequence shown here is derived from an EMBL/GenBank/DDBJ whole genome shotgun (WGS) entry which is preliminary data.</text>
</comment>
<feature type="region of interest" description="Disordered" evidence="1">
    <location>
        <begin position="766"/>
        <end position="850"/>
    </location>
</feature>
<name>A0ABV0TL80_9TELE</name>
<accession>A0ABV0TL80</accession>
<protein>
    <recommendedName>
        <fullName evidence="4">TF3C1</fullName>
    </recommendedName>
</protein>
<feature type="region of interest" description="Disordered" evidence="1">
    <location>
        <begin position="23"/>
        <end position="80"/>
    </location>
</feature>
<dbReference type="Proteomes" id="UP001482620">
    <property type="component" value="Unassembled WGS sequence"/>
</dbReference>
<organism evidence="2 3">
    <name type="scientific">Ilyodon furcidens</name>
    <name type="common">goldbreast splitfin</name>
    <dbReference type="NCBI Taxonomy" id="33524"/>
    <lineage>
        <taxon>Eukaryota</taxon>
        <taxon>Metazoa</taxon>
        <taxon>Chordata</taxon>
        <taxon>Craniata</taxon>
        <taxon>Vertebrata</taxon>
        <taxon>Euteleostomi</taxon>
        <taxon>Actinopterygii</taxon>
        <taxon>Neopterygii</taxon>
        <taxon>Teleostei</taxon>
        <taxon>Neoteleostei</taxon>
        <taxon>Acanthomorphata</taxon>
        <taxon>Ovalentaria</taxon>
        <taxon>Atherinomorphae</taxon>
        <taxon>Cyprinodontiformes</taxon>
        <taxon>Goodeidae</taxon>
        <taxon>Ilyodon</taxon>
    </lineage>
</organism>
<feature type="compositionally biased region" description="Basic residues" evidence="1">
    <location>
        <begin position="408"/>
        <end position="433"/>
    </location>
</feature>
<dbReference type="PANTHER" id="PTHR15180">
    <property type="entry name" value="GENERAL TRANSCRIPTION FACTOR 3C POLYPEPTIDE 1"/>
    <property type="match status" value="1"/>
</dbReference>
<dbReference type="EMBL" id="JAHRIQ010037550">
    <property type="protein sequence ID" value="MEQ2233650.1"/>
    <property type="molecule type" value="Genomic_DNA"/>
</dbReference>
<feature type="region of interest" description="Disordered" evidence="1">
    <location>
        <begin position="397"/>
        <end position="442"/>
    </location>
</feature>
<feature type="compositionally biased region" description="Basic and acidic residues" evidence="1">
    <location>
        <begin position="823"/>
        <end position="835"/>
    </location>
</feature>
<evidence type="ECO:0000313" key="2">
    <source>
        <dbReference type="EMBL" id="MEQ2233650.1"/>
    </source>
</evidence>
<dbReference type="InterPro" id="IPR044210">
    <property type="entry name" value="Tfc3-like"/>
</dbReference>
<keyword evidence="3" id="KW-1185">Reference proteome</keyword>
<gene>
    <name evidence="2" type="ORF">ILYODFUR_023963</name>
</gene>
<sequence length="916" mass="104181">MIRLRVVHSFLWYLIYGHPLRENPSESASANPTPAEPASSDPDAKLPESQAKQDVREAETSNSSLIDEGSGDEEGLQNYKCKPDQSDLKVYADEDSWRRFIPPVHVHKGFTSDWVMVRNLLLCLPLSIFVQIVQINYKVDELEEYLSDPVKQHYLVRALPARMKRQLLYKRKYIFVFHENLQKLTYMGLVQFGVVERFKDKDQVFVYLKRHASIVDTTSSEPHYWLVQEPPDKPFERRHYTFNTAEDVESFWFDLMCVCLNTPLGVIRCKRSGTDDELAPPVVHDHNVIAAMGYLLEGSYEVCEDGSIPGDGRGAGGLDSELFSHLKRNWLWTSHLLANKTRSSASKAPDIKLRLKSLLSKNSLRMALEAGNTIAPCYLTNKRPGITETIEVGIEPASRNKQVVGGKGQRRRKKKKEVVKPPHKSKKGPRKRTPAHDLTDHQALKRMTRHRVYWSVQEDSIMMLCSVASDLLNSKLNRPFVPHCVVRDLLHAEFDISKDKTSLSVGRRSRYILKNPRTLLNYRICLAEVHQDKALMKLLEENKPADPDQAEDCAKAFLEYMRLLRQKFSTVMDDHDLIIPDSQEQIFRRFKVSAIDEGKHVPSKDTISCKDDIHAIVLHNLIQSSLAMTNGQMKSSRSFQTFHTYSKYNQELVCRVFVQCKKRRLFNRRRISESLEPKRNRGLPILPMSFQMSQSYFRYFSWRFPFSLCTDSFCFLRNLITSGRGDDKPATAFYHEPENRSQTGEVCVRKTARQGKPGCLSESLIQTAGEESTNKVDDNQSVTKGKEKSVETDVRMENVEEKMTFDEQKNPECSDQCEADDGSSNREQTDDHLPEDPADTAAASDAAAGASQDLPDLSDMLELPLSSLGGACAVSLSLMTLGLLSVHVSIPKQIVVVDSSLVDNDVVKRLQKDRMA</sequence>
<evidence type="ECO:0000256" key="1">
    <source>
        <dbReference type="SAM" id="MobiDB-lite"/>
    </source>
</evidence>
<reference evidence="2 3" key="1">
    <citation type="submission" date="2021-06" db="EMBL/GenBank/DDBJ databases">
        <authorList>
            <person name="Palmer J.M."/>
        </authorList>
    </citation>
    <scope>NUCLEOTIDE SEQUENCE [LARGE SCALE GENOMIC DNA]</scope>
    <source>
        <strain evidence="3">if_2019</strain>
        <tissue evidence="2">Muscle</tissue>
    </source>
</reference>
<feature type="compositionally biased region" description="Basic and acidic residues" evidence="1">
    <location>
        <begin position="42"/>
        <end position="59"/>
    </location>
</feature>
<proteinExistence type="predicted"/>
<feature type="compositionally biased region" description="Low complexity" evidence="1">
    <location>
        <begin position="839"/>
        <end position="850"/>
    </location>
</feature>
<evidence type="ECO:0008006" key="4">
    <source>
        <dbReference type="Google" id="ProtNLM"/>
    </source>
</evidence>